<keyword evidence="3" id="KW-0804">Transcription</keyword>
<dbReference type="AlphaFoldDB" id="A0A2P8GYX3"/>
<evidence type="ECO:0000313" key="7">
    <source>
        <dbReference type="EMBL" id="RUQ86403.1"/>
    </source>
</evidence>
<reference evidence="6 8" key="1">
    <citation type="submission" date="2018-03" db="EMBL/GenBank/DDBJ databases">
        <title>Genomic Encyclopedia of Archaeal and Bacterial Type Strains, Phase II (KMG-II): from individual species to whole genera.</title>
        <authorList>
            <person name="Goeker M."/>
        </authorList>
    </citation>
    <scope>NUCLEOTIDE SEQUENCE [LARGE SCALE GENOMIC DNA]</scope>
    <source>
        <strain evidence="6 8">DSM 21548</strain>
    </source>
</reference>
<evidence type="ECO:0000256" key="2">
    <source>
        <dbReference type="ARBA" id="ARBA00023125"/>
    </source>
</evidence>
<dbReference type="SUPFAM" id="SSF48498">
    <property type="entry name" value="Tetracyclin repressor-like, C-terminal domain"/>
    <property type="match status" value="1"/>
</dbReference>
<keyword evidence="1" id="KW-0805">Transcription regulation</keyword>
<dbReference type="PANTHER" id="PTHR47506:SF1">
    <property type="entry name" value="HTH-TYPE TRANSCRIPTIONAL REGULATOR YJDC"/>
    <property type="match status" value="1"/>
</dbReference>
<comment type="caution">
    <text evidence="6">The sequence shown here is derived from an EMBL/GenBank/DDBJ whole genome shotgun (WGS) entry which is preliminary data.</text>
</comment>
<dbReference type="PROSITE" id="PS50977">
    <property type="entry name" value="HTH_TETR_2"/>
    <property type="match status" value="1"/>
</dbReference>
<dbReference type="EMBL" id="PYAU01000001">
    <property type="protein sequence ID" value="PSL39162.1"/>
    <property type="molecule type" value="Genomic_DNA"/>
</dbReference>
<dbReference type="InterPro" id="IPR009057">
    <property type="entry name" value="Homeodomain-like_sf"/>
</dbReference>
<dbReference type="EMBL" id="RZGY01000001">
    <property type="protein sequence ID" value="RUQ86403.1"/>
    <property type="molecule type" value="Genomic_DNA"/>
</dbReference>
<organism evidence="6 8">
    <name type="scientific">Labedella gwakjiensis</name>
    <dbReference type="NCBI Taxonomy" id="390269"/>
    <lineage>
        <taxon>Bacteria</taxon>
        <taxon>Bacillati</taxon>
        <taxon>Actinomycetota</taxon>
        <taxon>Actinomycetes</taxon>
        <taxon>Micrococcales</taxon>
        <taxon>Microbacteriaceae</taxon>
        <taxon>Labedella</taxon>
    </lineage>
</organism>
<feature type="DNA-binding region" description="H-T-H motif" evidence="4">
    <location>
        <begin position="29"/>
        <end position="48"/>
    </location>
</feature>
<evidence type="ECO:0000256" key="3">
    <source>
        <dbReference type="ARBA" id="ARBA00023163"/>
    </source>
</evidence>
<name>A0A2P8GYX3_9MICO</name>
<evidence type="ECO:0000313" key="9">
    <source>
        <dbReference type="Proteomes" id="UP000268291"/>
    </source>
</evidence>
<keyword evidence="9" id="KW-1185">Reference proteome</keyword>
<dbReference type="InterPro" id="IPR001647">
    <property type="entry name" value="HTH_TetR"/>
</dbReference>
<dbReference type="InterPro" id="IPR036271">
    <property type="entry name" value="Tet_transcr_reg_TetR-rel_C_sf"/>
</dbReference>
<proteinExistence type="predicted"/>
<dbReference type="PANTHER" id="PTHR47506">
    <property type="entry name" value="TRANSCRIPTIONAL REGULATORY PROTEIN"/>
    <property type="match status" value="1"/>
</dbReference>
<dbReference type="RefSeq" id="WP_106564067.1">
    <property type="nucleotide sequence ID" value="NZ_PYAU01000001.1"/>
</dbReference>
<keyword evidence="2 4" id="KW-0238">DNA-binding</keyword>
<dbReference type="Proteomes" id="UP000268291">
    <property type="component" value="Unassembled WGS sequence"/>
</dbReference>
<gene>
    <name evidence="6" type="ORF">CLV49_2796</name>
    <name evidence="7" type="ORF">ELQ93_05255</name>
</gene>
<accession>A0A2P8GYX3</accession>
<dbReference type="SUPFAM" id="SSF46689">
    <property type="entry name" value="Homeodomain-like"/>
    <property type="match status" value="1"/>
</dbReference>
<dbReference type="Proteomes" id="UP000241203">
    <property type="component" value="Unassembled WGS sequence"/>
</dbReference>
<evidence type="ECO:0000313" key="6">
    <source>
        <dbReference type="EMBL" id="PSL39162.1"/>
    </source>
</evidence>
<dbReference type="Gene3D" id="1.10.357.10">
    <property type="entry name" value="Tetracycline Repressor, domain 2"/>
    <property type="match status" value="1"/>
</dbReference>
<sequence>MARTRAFDADDVVRAARTVFWRTGFDAASVPDLEAATGLNRSSLYNTFGSKRGLFDAAVRSYLDEIVRPRLRPLQTDPIATDAILVYLDGLRGAFDTLDSLPATSGCLLINTAGSPIADDAEVARVVSDYRDELRVAIGAGITAHVGAVPPVEAARLADATTGLVVAAFALARVAPSEAAGLLLTARDQIGAAAVTAGTLPGTATQAR</sequence>
<protein>
    <submittedName>
        <fullName evidence="6">TetR family transcriptional regulator</fullName>
    </submittedName>
    <submittedName>
        <fullName evidence="7">TetR/AcrR family transcriptional regulator</fullName>
    </submittedName>
</protein>
<evidence type="ECO:0000313" key="8">
    <source>
        <dbReference type="Proteomes" id="UP000241203"/>
    </source>
</evidence>
<feature type="domain" description="HTH tetR-type" evidence="5">
    <location>
        <begin position="6"/>
        <end position="66"/>
    </location>
</feature>
<dbReference type="OrthoDB" id="9805134at2"/>
<dbReference type="GO" id="GO:0003677">
    <property type="term" value="F:DNA binding"/>
    <property type="evidence" value="ECO:0007669"/>
    <property type="project" value="UniProtKB-UniRule"/>
</dbReference>
<evidence type="ECO:0000256" key="4">
    <source>
        <dbReference type="PROSITE-ProRule" id="PRU00335"/>
    </source>
</evidence>
<evidence type="ECO:0000259" key="5">
    <source>
        <dbReference type="PROSITE" id="PS50977"/>
    </source>
</evidence>
<dbReference type="Pfam" id="PF00440">
    <property type="entry name" value="TetR_N"/>
    <property type="match status" value="1"/>
</dbReference>
<evidence type="ECO:0000256" key="1">
    <source>
        <dbReference type="ARBA" id="ARBA00023015"/>
    </source>
</evidence>
<reference evidence="7 9" key="2">
    <citation type="submission" date="2018-12" db="EMBL/GenBank/DDBJ databases">
        <authorList>
            <person name="hu s."/>
            <person name="Xu Y."/>
            <person name="Xu B."/>
            <person name="Li F."/>
        </authorList>
    </citation>
    <scope>NUCLEOTIDE SEQUENCE [LARGE SCALE GENOMIC DNA]</scope>
    <source>
        <strain evidence="7 9">KSW2-17</strain>
    </source>
</reference>